<dbReference type="PANTHER" id="PTHR18964:SF149">
    <property type="entry name" value="BIFUNCTIONAL UDP-N-ACETYLGLUCOSAMINE 2-EPIMERASE_N-ACETYLMANNOSAMINE KINASE"/>
    <property type="match status" value="1"/>
</dbReference>
<sequence length="382" mass="41028">MRAHNERLVLSLVRQHEALAKSDIARMTGLSAQTVSVIMRALEQDGLLLRGKPVRGRIGQPSVPMSLAADGAFFFGLKIGRRSTDLTLVDFTGTVRATRRRVYRYPTPDAVLSFVAEALPAMTATLPEALQERIGGMGVAMPFQLWSWVQYIGAPQAEMDAWRVRDIQAELSAVAGMPVTVQNDATAACGAELVFGSGEKPKDFLYFYFGYFIGGGLVLNGQLFTGRSGNAAGVGPMLVPGPDGRMRRLLTVASLSVLAQAMDAAGEPSDGLWESPEPWTVSPRVVSRWMDEAAEGLAAAILGATSLLELGAVLIDGWMPVEYRAELTRRTHDAFHRLDLAGVDPPLIREGTVGSSARSMGAAAIPLSQRYLLEQGSVLTEG</sequence>
<dbReference type="InterPro" id="IPR043129">
    <property type="entry name" value="ATPase_NBD"/>
</dbReference>
<dbReference type="InterPro" id="IPR000600">
    <property type="entry name" value="ROK"/>
</dbReference>
<dbReference type="InterPro" id="IPR036388">
    <property type="entry name" value="WH-like_DNA-bd_sf"/>
</dbReference>
<proteinExistence type="inferred from homology"/>
<protein>
    <submittedName>
        <fullName evidence="2">ROK family transcriptional regulator</fullName>
    </submittedName>
</protein>
<evidence type="ECO:0000256" key="1">
    <source>
        <dbReference type="ARBA" id="ARBA00006479"/>
    </source>
</evidence>
<keyword evidence="3" id="KW-1185">Reference proteome</keyword>
<evidence type="ECO:0000313" key="2">
    <source>
        <dbReference type="EMBL" id="QWK92056.1"/>
    </source>
</evidence>
<dbReference type="AlphaFoldDB" id="A0A975PAW5"/>
<evidence type="ECO:0000313" key="3">
    <source>
        <dbReference type="Proteomes" id="UP000679352"/>
    </source>
</evidence>
<reference evidence="2" key="1">
    <citation type="submission" date="2021-06" db="EMBL/GenBank/DDBJ databases">
        <title>Direct submission.</title>
        <authorList>
            <person name="Lee C.-S."/>
            <person name="Jin L."/>
        </authorList>
    </citation>
    <scope>NUCLEOTIDE SEQUENCE</scope>
    <source>
        <strain evidence="2">Con5</strain>
    </source>
</reference>
<comment type="similarity">
    <text evidence="1">Belongs to the ROK (NagC/XylR) family.</text>
</comment>
<organism evidence="2 3">
    <name type="scientific">Gemmobacter fulvus</name>
    <dbReference type="NCBI Taxonomy" id="2840474"/>
    <lineage>
        <taxon>Bacteria</taxon>
        <taxon>Pseudomonadati</taxon>
        <taxon>Pseudomonadota</taxon>
        <taxon>Alphaproteobacteria</taxon>
        <taxon>Rhodobacterales</taxon>
        <taxon>Paracoccaceae</taxon>
        <taxon>Gemmobacter</taxon>
    </lineage>
</organism>
<dbReference type="Pfam" id="PF13412">
    <property type="entry name" value="HTH_24"/>
    <property type="match status" value="1"/>
</dbReference>
<accession>A0A975PAW5</accession>
<dbReference type="Proteomes" id="UP000679352">
    <property type="component" value="Chromosome"/>
</dbReference>
<dbReference type="InterPro" id="IPR036390">
    <property type="entry name" value="WH_DNA-bd_sf"/>
</dbReference>
<dbReference type="Gene3D" id="3.30.420.40">
    <property type="match status" value="2"/>
</dbReference>
<dbReference type="SUPFAM" id="SSF46785">
    <property type="entry name" value="Winged helix' DNA-binding domain"/>
    <property type="match status" value="1"/>
</dbReference>
<dbReference type="Gene3D" id="1.10.10.10">
    <property type="entry name" value="Winged helix-like DNA-binding domain superfamily/Winged helix DNA-binding domain"/>
    <property type="match status" value="1"/>
</dbReference>
<dbReference type="PANTHER" id="PTHR18964">
    <property type="entry name" value="ROK (REPRESSOR, ORF, KINASE) FAMILY"/>
    <property type="match status" value="1"/>
</dbReference>
<gene>
    <name evidence="2" type="ORF">KM031_14505</name>
</gene>
<dbReference type="KEGG" id="gfu:KM031_14505"/>
<dbReference type="SUPFAM" id="SSF53067">
    <property type="entry name" value="Actin-like ATPase domain"/>
    <property type="match status" value="1"/>
</dbReference>
<dbReference type="Pfam" id="PF00480">
    <property type="entry name" value="ROK"/>
    <property type="match status" value="1"/>
</dbReference>
<dbReference type="EMBL" id="CP076361">
    <property type="protein sequence ID" value="QWK92056.1"/>
    <property type="molecule type" value="Genomic_DNA"/>
</dbReference>
<name>A0A975PAW5_9RHOB</name>